<organism evidence="2 3">
    <name type="scientific">Desulforamulus aquiferis</name>
    <dbReference type="NCBI Taxonomy" id="1397668"/>
    <lineage>
        <taxon>Bacteria</taxon>
        <taxon>Bacillati</taxon>
        <taxon>Bacillota</taxon>
        <taxon>Clostridia</taxon>
        <taxon>Eubacteriales</taxon>
        <taxon>Peptococcaceae</taxon>
        <taxon>Desulforamulus</taxon>
    </lineage>
</organism>
<dbReference type="Gene3D" id="1.25.10.10">
    <property type="entry name" value="Leucine-rich Repeat Variant"/>
    <property type="match status" value="1"/>
</dbReference>
<dbReference type="SMART" id="SM00567">
    <property type="entry name" value="EZ_HEAT"/>
    <property type="match status" value="3"/>
</dbReference>
<reference evidence="2" key="1">
    <citation type="journal article" date="2023" name="J. Hazard. Mater.">
        <title>Anaerobic biodegradation of pyrene and benzo[a]pyrene by a new sulfate-reducing Desulforamulus aquiferis strain DSA.</title>
        <authorList>
            <person name="Zhang Z."/>
            <person name="Sun J."/>
            <person name="Gong X."/>
            <person name="Wang C."/>
            <person name="Wang H."/>
        </authorList>
    </citation>
    <scope>NUCLEOTIDE SEQUENCE</scope>
    <source>
        <strain evidence="2">DSA</strain>
    </source>
</reference>
<accession>A0AAW7Z918</accession>
<dbReference type="InterPro" id="IPR018982">
    <property type="entry name" value="RQC_domain"/>
</dbReference>
<name>A0AAW7Z918_9FIRM</name>
<proteinExistence type="predicted"/>
<dbReference type="Pfam" id="PF13646">
    <property type="entry name" value="HEAT_2"/>
    <property type="match status" value="1"/>
</dbReference>
<feature type="domain" description="RQC" evidence="1">
    <location>
        <begin position="218"/>
        <end position="298"/>
    </location>
</feature>
<dbReference type="InterPro" id="IPR011989">
    <property type="entry name" value="ARM-like"/>
</dbReference>
<dbReference type="InterPro" id="IPR016024">
    <property type="entry name" value="ARM-type_fold"/>
</dbReference>
<evidence type="ECO:0000259" key="1">
    <source>
        <dbReference type="Pfam" id="PF09382"/>
    </source>
</evidence>
<dbReference type="Pfam" id="PF09382">
    <property type="entry name" value="RQC"/>
    <property type="match status" value="1"/>
</dbReference>
<gene>
    <name evidence="2" type="ORF">P6N53_02815</name>
</gene>
<evidence type="ECO:0000313" key="2">
    <source>
        <dbReference type="EMBL" id="MDO7786152.1"/>
    </source>
</evidence>
<dbReference type="Gene3D" id="1.10.10.10">
    <property type="entry name" value="Winged helix-like DNA-binding domain superfamily/Winged helix DNA-binding domain"/>
    <property type="match status" value="1"/>
</dbReference>
<protein>
    <submittedName>
        <fullName evidence="2">HEAT repeat domain-containing protein</fullName>
    </submittedName>
</protein>
<dbReference type="InterPro" id="IPR004155">
    <property type="entry name" value="PBS_lyase_HEAT"/>
</dbReference>
<evidence type="ECO:0000313" key="3">
    <source>
        <dbReference type="Proteomes" id="UP001172911"/>
    </source>
</evidence>
<reference evidence="2" key="2">
    <citation type="submission" date="2023-03" db="EMBL/GenBank/DDBJ databases">
        <authorList>
            <person name="Zhang Z."/>
        </authorList>
    </citation>
    <scope>NUCLEOTIDE SEQUENCE</scope>
    <source>
        <strain evidence="2">DSA</strain>
    </source>
</reference>
<dbReference type="SUPFAM" id="SSF48371">
    <property type="entry name" value="ARM repeat"/>
    <property type="match status" value="1"/>
</dbReference>
<keyword evidence="3" id="KW-1185">Reference proteome</keyword>
<comment type="caution">
    <text evidence="2">The sequence shown here is derived from an EMBL/GenBank/DDBJ whole genome shotgun (WGS) entry which is preliminary data.</text>
</comment>
<dbReference type="GO" id="GO:0006281">
    <property type="term" value="P:DNA repair"/>
    <property type="evidence" value="ECO:0007669"/>
    <property type="project" value="InterPro"/>
</dbReference>
<dbReference type="GO" id="GO:0006260">
    <property type="term" value="P:DNA replication"/>
    <property type="evidence" value="ECO:0007669"/>
    <property type="project" value="InterPro"/>
</dbReference>
<sequence>MDIKLKLGRAAEEEQLAKNLEKLFLEEWGGPKSTLALAFLNETVIPALTYVLSKNWQFLDNPTFSDILTTKLNSQFAYPPVFAQGLTVDILNCAKGVLGRSARPQNHPWQPWEIILRLLTIGYRLPDIAQKTGYPEVYLELFRKQYYRLQEIVDSGISSEEQLLARRELAGIDVKLIPFMVDFRNRFNIFKNYYERLQAEQIIMDANLEMEPDVLIRIFEGINQVDKQVNAAQFADILKGSRTAWLTSDSYYARTVGYGLLSNWPKKHISDLIGYLLENNLLINDFPADTLSLSEQASGLIIPLVVPELADEVQAVLRSKSKDRISRCLALFQGKNPEIVVHLVRELVQRRDTSILLCFKALQRRVPKKVYLQLIWACGQLGGKDAVSLLSKAVQDRDSAIRVKACQAMGKMADQAFYFALISALEDPVALVRENAVLALGKLKMVSALKRLELMIGNPVEEPQVLRAARETRSILVREKEQKEIYE</sequence>
<dbReference type="GO" id="GO:0043138">
    <property type="term" value="F:3'-5' DNA helicase activity"/>
    <property type="evidence" value="ECO:0007669"/>
    <property type="project" value="InterPro"/>
</dbReference>
<dbReference type="EMBL" id="JARPTC010000003">
    <property type="protein sequence ID" value="MDO7786152.1"/>
    <property type="molecule type" value="Genomic_DNA"/>
</dbReference>
<dbReference type="InterPro" id="IPR036388">
    <property type="entry name" value="WH-like_DNA-bd_sf"/>
</dbReference>
<dbReference type="RefSeq" id="WP_304541014.1">
    <property type="nucleotide sequence ID" value="NZ_JARPTC010000003.1"/>
</dbReference>
<dbReference type="Proteomes" id="UP001172911">
    <property type="component" value="Unassembled WGS sequence"/>
</dbReference>
<dbReference type="AlphaFoldDB" id="A0AAW7Z918"/>